<protein>
    <submittedName>
        <fullName evidence="2">Uncharacterized protein</fullName>
    </submittedName>
</protein>
<keyword evidence="3" id="KW-1185">Reference proteome</keyword>
<organism evidence="2 3">
    <name type="scientific">Lophium mytilinum</name>
    <dbReference type="NCBI Taxonomy" id="390894"/>
    <lineage>
        <taxon>Eukaryota</taxon>
        <taxon>Fungi</taxon>
        <taxon>Dikarya</taxon>
        <taxon>Ascomycota</taxon>
        <taxon>Pezizomycotina</taxon>
        <taxon>Dothideomycetes</taxon>
        <taxon>Pleosporomycetidae</taxon>
        <taxon>Mytilinidiales</taxon>
        <taxon>Mytilinidiaceae</taxon>
        <taxon>Lophium</taxon>
    </lineage>
</organism>
<proteinExistence type="predicted"/>
<dbReference type="EMBL" id="MU004189">
    <property type="protein sequence ID" value="KAF2495419.1"/>
    <property type="molecule type" value="Genomic_DNA"/>
</dbReference>
<evidence type="ECO:0000313" key="3">
    <source>
        <dbReference type="Proteomes" id="UP000799750"/>
    </source>
</evidence>
<name>A0A6A6QTB0_9PEZI</name>
<accession>A0A6A6QTB0</accession>
<gene>
    <name evidence="2" type="ORF">BU16DRAFT_610330</name>
</gene>
<dbReference type="OrthoDB" id="5342588at2759"/>
<sequence>MVVRDSAYPTAPVHIPTKMAISGTPANARQLHWTQRIALVRHNLHAARRTSDYTFFKTLQAHALIDGIDHVATLNASLDDADAVLSTLDNLNAGIAYVHQDAFKAVYDSAKSQIFRVGHGTGNGSMSTDSKRSLLRVDAGQQREMADHAIDKTANAAISLIEQQPLASQDVVANAWIVGATIIADAVEVCLAGIRDMEDWRDDFIAMEYAWGSVQSAVDGAVAALRGVFSLMERSGSISSVSSSQMGFDNGVLSSRRTSRSSSNASAAFGLIKRAFSHSHGMPGGALNPSPAPASPKGWRTGSVSSVTNPSSLRQSVSAACPTRIPGMPQAPPAVHASHHHIQRLSTIPPTPSAEDVRMSPFFSTAGSGGSKMEGDGDYFKFTSKSSAVDGEGDEGAHWSEADAMHIESLDPLYSPELDQYKLPPPPTLRRLSSAFGGTVGEAIAV</sequence>
<evidence type="ECO:0000256" key="1">
    <source>
        <dbReference type="SAM" id="MobiDB-lite"/>
    </source>
</evidence>
<dbReference type="Proteomes" id="UP000799750">
    <property type="component" value="Unassembled WGS sequence"/>
</dbReference>
<feature type="region of interest" description="Disordered" evidence="1">
    <location>
        <begin position="280"/>
        <end position="314"/>
    </location>
</feature>
<dbReference type="AlphaFoldDB" id="A0A6A6QTB0"/>
<evidence type="ECO:0000313" key="2">
    <source>
        <dbReference type="EMBL" id="KAF2495419.1"/>
    </source>
</evidence>
<feature type="compositionally biased region" description="Polar residues" evidence="1">
    <location>
        <begin position="302"/>
        <end position="314"/>
    </location>
</feature>
<reference evidence="2" key="1">
    <citation type="journal article" date="2020" name="Stud. Mycol.">
        <title>101 Dothideomycetes genomes: a test case for predicting lifestyles and emergence of pathogens.</title>
        <authorList>
            <person name="Haridas S."/>
            <person name="Albert R."/>
            <person name="Binder M."/>
            <person name="Bloem J."/>
            <person name="Labutti K."/>
            <person name="Salamov A."/>
            <person name="Andreopoulos B."/>
            <person name="Baker S."/>
            <person name="Barry K."/>
            <person name="Bills G."/>
            <person name="Bluhm B."/>
            <person name="Cannon C."/>
            <person name="Castanera R."/>
            <person name="Culley D."/>
            <person name="Daum C."/>
            <person name="Ezra D."/>
            <person name="Gonzalez J."/>
            <person name="Henrissat B."/>
            <person name="Kuo A."/>
            <person name="Liang C."/>
            <person name="Lipzen A."/>
            <person name="Lutzoni F."/>
            <person name="Magnuson J."/>
            <person name="Mondo S."/>
            <person name="Nolan M."/>
            <person name="Ohm R."/>
            <person name="Pangilinan J."/>
            <person name="Park H.-J."/>
            <person name="Ramirez L."/>
            <person name="Alfaro M."/>
            <person name="Sun H."/>
            <person name="Tritt A."/>
            <person name="Yoshinaga Y."/>
            <person name="Zwiers L.-H."/>
            <person name="Turgeon B."/>
            <person name="Goodwin S."/>
            <person name="Spatafora J."/>
            <person name="Crous P."/>
            <person name="Grigoriev I."/>
        </authorList>
    </citation>
    <scope>NUCLEOTIDE SEQUENCE</scope>
    <source>
        <strain evidence="2">CBS 269.34</strain>
    </source>
</reference>